<keyword evidence="10 12" id="KW-0472">Membrane</keyword>
<evidence type="ECO:0000256" key="8">
    <source>
        <dbReference type="ARBA" id="ARBA00022989"/>
    </source>
</evidence>
<evidence type="ECO:0000256" key="12">
    <source>
        <dbReference type="RuleBase" id="RU010713"/>
    </source>
</evidence>
<protein>
    <recommendedName>
        <fullName evidence="12">Innexin</fullName>
    </recommendedName>
</protein>
<proteinExistence type="inferred from homology"/>
<organism evidence="15">
    <name type="scientific">Enterobius vermicularis</name>
    <name type="common">Human pinworm</name>
    <dbReference type="NCBI Taxonomy" id="51028"/>
    <lineage>
        <taxon>Eukaryota</taxon>
        <taxon>Metazoa</taxon>
        <taxon>Ecdysozoa</taxon>
        <taxon>Nematoda</taxon>
        <taxon>Chromadorea</taxon>
        <taxon>Rhabditida</taxon>
        <taxon>Spirurina</taxon>
        <taxon>Oxyuridomorpha</taxon>
        <taxon>Oxyuroidea</taxon>
        <taxon>Oxyuridae</taxon>
        <taxon>Enterobius</taxon>
    </lineage>
</organism>
<dbReference type="WBParaSite" id="EVEC_0000550701-mRNA-1">
    <property type="protein sequence ID" value="EVEC_0000550701-mRNA-1"/>
    <property type="gene ID" value="EVEC_0000550701"/>
</dbReference>
<dbReference type="EMBL" id="UXUI01008058">
    <property type="protein sequence ID" value="VDD90367.1"/>
    <property type="molecule type" value="Genomic_DNA"/>
</dbReference>
<dbReference type="GO" id="GO:0005921">
    <property type="term" value="C:gap junction"/>
    <property type="evidence" value="ECO:0007669"/>
    <property type="project" value="UniProtKB-SubCell"/>
</dbReference>
<dbReference type="OrthoDB" id="5867527at2759"/>
<reference evidence="15" key="1">
    <citation type="submission" date="2017-02" db="UniProtKB">
        <authorList>
            <consortium name="WormBaseParasite"/>
        </authorList>
    </citation>
    <scope>IDENTIFICATION</scope>
</reference>
<comment type="function">
    <text evidence="12">Structural component of the gap junctions.</text>
</comment>
<feature type="transmembrane region" description="Helical" evidence="12">
    <location>
        <begin position="27"/>
        <end position="46"/>
    </location>
</feature>
<dbReference type="Proteomes" id="UP000274131">
    <property type="component" value="Unassembled WGS sequence"/>
</dbReference>
<keyword evidence="3 12" id="KW-0813">Transport</keyword>
<evidence type="ECO:0000313" key="13">
    <source>
        <dbReference type="EMBL" id="VDD90367.1"/>
    </source>
</evidence>
<dbReference type="InterPro" id="IPR000990">
    <property type="entry name" value="Innexin"/>
</dbReference>
<dbReference type="PROSITE" id="PS51013">
    <property type="entry name" value="PANNEXIN"/>
    <property type="match status" value="1"/>
</dbReference>
<dbReference type="GO" id="GO:0034220">
    <property type="term" value="P:monoatomic ion transmembrane transport"/>
    <property type="evidence" value="ECO:0007669"/>
    <property type="project" value="UniProtKB-KW"/>
</dbReference>
<dbReference type="STRING" id="51028.A0A0N4V5J5"/>
<evidence type="ECO:0000256" key="5">
    <source>
        <dbReference type="ARBA" id="ARBA00022692"/>
    </source>
</evidence>
<evidence type="ECO:0000256" key="2">
    <source>
        <dbReference type="ARBA" id="ARBA00004651"/>
    </source>
</evidence>
<dbReference type="GO" id="GO:0005886">
    <property type="term" value="C:plasma membrane"/>
    <property type="evidence" value="ECO:0007669"/>
    <property type="project" value="UniProtKB-SubCell"/>
</dbReference>
<evidence type="ECO:0000313" key="14">
    <source>
        <dbReference type="Proteomes" id="UP000274131"/>
    </source>
</evidence>
<comment type="similarity">
    <text evidence="12">Belongs to the pannexin family.</text>
</comment>
<keyword evidence="9 12" id="KW-0406">Ion transport</keyword>
<keyword evidence="5 12" id="KW-0812">Transmembrane</keyword>
<evidence type="ECO:0000256" key="7">
    <source>
        <dbReference type="ARBA" id="ARBA00022949"/>
    </source>
</evidence>
<evidence type="ECO:0000256" key="9">
    <source>
        <dbReference type="ARBA" id="ARBA00023065"/>
    </source>
</evidence>
<evidence type="ECO:0000256" key="6">
    <source>
        <dbReference type="ARBA" id="ARBA00022868"/>
    </source>
</evidence>
<keyword evidence="4" id="KW-1003">Cell membrane</keyword>
<dbReference type="PANTHER" id="PTHR11893">
    <property type="entry name" value="INNEXIN"/>
    <property type="match status" value="1"/>
</dbReference>
<evidence type="ECO:0000256" key="10">
    <source>
        <dbReference type="ARBA" id="ARBA00023136"/>
    </source>
</evidence>
<sequence length="389" mass="46168">MVFSEIVGTLSFLQPQADDDFVDRLHYYYTSTFLLVTAVLISLKMFGGRPIECWVPAEYKGSWEDYTEMFCWARSTYWVSFEEKIPNEVQVRESRMISYYQWTPFFLVICAFCFYSPCLIWRLMYGKSGIRLKDIMQFATDKSNVQPATRQCNIEGLAAHLSSVFKHRFRFGTSHPYHHRFLRILNFRFYEAYLTALYIIIKLLYFVNVAGQMFLINRFLQTDRYGFYGFEVLKDLINGRPWQESGNFPRVTLCDMNIRILGNVQRHTVQCVLVINIFTEKVFILLWMWYIILAVISLVSCFTWIFFALPFEQRKKFIARRLELADVEFERKNVRYELDEFVRNYIKIDGAFVLKMLTVHAGILICTEVVDVMWDSFLTEQGLLTTLQL</sequence>
<comment type="subcellular location">
    <subcellularLocation>
        <location evidence="1">Cell junction</location>
        <location evidence="1">Gap junction</location>
    </subcellularLocation>
    <subcellularLocation>
        <location evidence="2 12">Cell membrane</location>
        <topology evidence="2 12">Multi-pass membrane protein</topology>
    </subcellularLocation>
</comment>
<feature type="transmembrane region" description="Helical" evidence="12">
    <location>
        <begin position="192"/>
        <end position="215"/>
    </location>
</feature>
<evidence type="ECO:0000313" key="15">
    <source>
        <dbReference type="WBParaSite" id="EVEC_0000550701-mRNA-1"/>
    </source>
</evidence>
<dbReference type="AlphaFoldDB" id="A0A0N4V5J5"/>
<keyword evidence="14" id="KW-1185">Reference proteome</keyword>
<evidence type="ECO:0000256" key="1">
    <source>
        <dbReference type="ARBA" id="ARBA00004610"/>
    </source>
</evidence>
<gene>
    <name evidence="12" type="primary">inx</name>
    <name evidence="13" type="ORF">EVEC_LOCUS5118</name>
</gene>
<keyword evidence="11 12" id="KW-0407">Ion channel</keyword>
<keyword evidence="8 12" id="KW-1133">Transmembrane helix</keyword>
<name>A0A0N4V5J5_ENTVE</name>
<keyword evidence="6" id="KW-0303">Gap junction</keyword>
<evidence type="ECO:0000256" key="11">
    <source>
        <dbReference type="ARBA" id="ARBA00023303"/>
    </source>
</evidence>
<dbReference type="Pfam" id="PF00876">
    <property type="entry name" value="Innexin"/>
    <property type="match status" value="1"/>
</dbReference>
<accession>A0A0N4V5J5</accession>
<evidence type="ECO:0000256" key="4">
    <source>
        <dbReference type="ARBA" id="ARBA00022475"/>
    </source>
</evidence>
<reference evidence="13 14" key="2">
    <citation type="submission" date="2018-10" db="EMBL/GenBank/DDBJ databases">
        <authorList>
            <consortium name="Pathogen Informatics"/>
        </authorList>
    </citation>
    <scope>NUCLEOTIDE SEQUENCE [LARGE SCALE GENOMIC DNA]</scope>
</reference>
<evidence type="ECO:0000256" key="3">
    <source>
        <dbReference type="ARBA" id="ARBA00022448"/>
    </source>
</evidence>
<dbReference type="GO" id="GO:0005243">
    <property type="term" value="F:gap junction channel activity"/>
    <property type="evidence" value="ECO:0007669"/>
    <property type="project" value="TreeGrafter"/>
</dbReference>
<keyword evidence="7" id="KW-0965">Cell junction</keyword>
<dbReference type="PANTHER" id="PTHR11893:SF44">
    <property type="entry name" value="INNEXIN"/>
    <property type="match status" value="1"/>
</dbReference>
<feature type="transmembrane region" description="Helical" evidence="12">
    <location>
        <begin position="287"/>
        <end position="311"/>
    </location>
</feature>
<feature type="transmembrane region" description="Helical" evidence="12">
    <location>
        <begin position="102"/>
        <end position="123"/>
    </location>
</feature>
<dbReference type="PRINTS" id="PR01262">
    <property type="entry name" value="INNEXIN"/>
</dbReference>